<dbReference type="OrthoDB" id="9793697at2"/>
<accession>A0A1A9GQH9</accession>
<dbReference type="InterPro" id="IPR036513">
    <property type="entry name" value="STAS_dom_sf"/>
</dbReference>
<dbReference type="Gene3D" id="3.30.750.24">
    <property type="entry name" value="STAS domain"/>
    <property type="match status" value="1"/>
</dbReference>
<dbReference type="NCBIfam" id="TIGR00377">
    <property type="entry name" value="ant_ant_sig"/>
    <property type="match status" value="1"/>
</dbReference>
<evidence type="ECO:0000256" key="1">
    <source>
        <dbReference type="ARBA" id="ARBA00009013"/>
    </source>
</evidence>
<evidence type="ECO:0000259" key="3">
    <source>
        <dbReference type="PROSITE" id="PS50801"/>
    </source>
</evidence>
<dbReference type="STRING" id="1300347.I601_3514"/>
<evidence type="ECO:0000256" key="2">
    <source>
        <dbReference type="RuleBase" id="RU003749"/>
    </source>
</evidence>
<evidence type="ECO:0000313" key="4">
    <source>
        <dbReference type="EMBL" id="ANH39920.1"/>
    </source>
</evidence>
<evidence type="ECO:0000313" key="5">
    <source>
        <dbReference type="Proteomes" id="UP000077868"/>
    </source>
</evidence>
<dbReference type="Proteomes" id="UP000077868">
    <property type="component" value="Chromosome"/>
</dbReference>
<dbReference type="GO" id="GO:0043856">
    <property type="term" value="F:anti-sigma factor antagonist activity"/>
    <property type="evidence" value="ECO:0007669"/>
    <property type="project" value="InterPro"/>
</dbReference>
<dbReference type="KEGG" id="ndk:I601_3514"/>
<dbReference type="CDD" id="cd07043">
    <property type="entry name" value="STAS_anti-anti-sigma_factors"/>
    <property type="match status" value="1"/>
</dbReference>
<dbReference type="PANTHER" id="PTHR33495:SF2">
    <property type="entry name" value="ANTI-SIGMA FACTOR ANTAGONIST TM_1081-RELATED"/>
    <property type="match status" value="1"/>
</dbReference>
<dbReference type="Pfam" id="PF01740">
    <property type="entry name" value="STAS"/>
    <property type="match status" value="1"/>
</dbReference>
<comment type="similarity">
    <text evidence="1 2">Belongs to the anti-sigma-factor antagonist family.</text>
</comment>
<name>A0A1A9GQH9_9ACTN</name>
<protein>
    <recommendedName>
        <fullName evidence="2">Anti-sigma factor antagonist</fullName>
    </recommendedName>
</protein>
<dbReference type="InterPro" id="IPR003658">
    <property type="entry name" value="Anti-sigma_ant"/>
</dbReference>
<feature type="domain" description="STAS" evidence="3">
    <location>
        <begin position="11"/>
        <end position="111"/>
    </location>
</feature>
<sequence>MIEFAVHTRADGVGVVVPQGRLNMVAARRLKDVLSELVAAGTARIVVDLAETTFLDSSGLGALIGGLKAARQAGGDLRIARPTPAVSSVFELTNLDRVLRARDSVEDAFDD</sequence>
<dbReference type="InterPro" id="IPR002645">
    <property type="entry name" value="STAS_dom"/>
</dbReference>
<dbReference type="AlphaFoldDB" id="A0A1A9GQH9"/>
<dbReference type="RefSeq" id="WP_068112536.1">
    <property type="nucleotide sequence ID" value="NZ_CP015079.1"/>
</dbReference>
<dbReference type="PANTHER" id="PTHR33495">
    <property type="entry name" value="ANTI-SIGMA FACTOR ANTAGONIST TM_1081-RELATED-RELATED"/>
    <property type="match status" value="1"/>
</dbReference>
<gene>
    <name evidence="4" type="primary">rsbV_3</name>
    <name evidence="4" type="ORF">I601_3514</name>
</gene>
<dbReference type="SUPFAM" id="SSF52091">
    <property type="entry name" value="SpoIIaa-like"/>
    <property type="match status" value="1"/>
</dbReference>
<dbReference type="PROSITE" id="PS50801">
    <property type="entry name" value="STAS"/>
    <property type="match status" value="1"/>
</dbReference>
<dbReference type="EMBL" id="CP015079">
    <property type="protein sequence ID" value="ANH39920.1"/>
    <property type="molecule type" value="Genomic_DNA"/>
</dbReference>
<organism evidence="4 5">
    <name type="scientific">Nocardioides dokdonensis FR1436</name>
    <dbReference type="NCBI Taxonomy" id="1300347"/>
    <lineage>
        <taxon>Bacteria</taxon>
        <taxon>Bacillati</taxon>
        <taxon>Actinomycetota</taxon>
        <taxon>Actinomycetes</taxon>
        <taxon>Propionibacteriales</taxon>
        <taxon>Nocardioidaceae</taxon>
        <taxon>Nocardioides</taxon>
    </lineage>
</organism>
<proteinExistence type="inferred from homology"/>
<keyword evidence="5" id="KW-1185">Reference proteome</keyword>
<reference evidence="4 5" key="1">
    <citation type="submission" date="2016-03" db="EMBL/GenBank/DDBJ databases">
        <title>Complete genome sequence of a soil Actinobacterium, Nocardioides dokdonensis FR1436.</title>
        <authorList>
            <person name="Kwon S.-K."/>
            <person name="Kim K."/>
            <person name="Kim J.F."/>
        </authorList>
    </citation>
    <scope>NUCLEOTIDE SEQUENCE [LARGE SCALE GENOMIC DNA]</scope>
    <source>
        <strain evidence="4 5">FR1436</strain>
    </source>
</reference>
<dbReference type="PATRIC" id="fig|1300347.3.peg.3524"/>